<gene>
    <name evidence="1" type="ORF">PYX00_003943</name>
</gene>
<proteinExistence type="predicted"/>
<organism evidence="1">
    <name type="scientific">Menopon gallinae</name>
    <name type="common">poultry shaft louse</name>
    <dbReference type="NCBI Taxonomy" id="328185"/>
    <lineage>
        <taxon>Eukaryota</taxon>
        <taxon>Metazoa</taxon>
        <taxon>Ecdysozoa</taxon>
        <taxon>Arthropoda</taxon>
        <taxon>Hexapoda</taxon>
        <taxon>Insecta</taxon>
        <taxon>Pterygota</taxon>
        <taxon>Neoptera</taxon>
        <taxon>Paraneoptera</taxon>
        <taxon>Psocodea</taxon>
        <taxon>Troctomorpha</taxon>
        <taxon>Phthiraptera</taxon>
        <taxon>Amblycera</taxon>
        <taxon>Menoponidae</taxon>
        <taxon>Menopon</taxon>
    </lineage>
</organism>
<dbReference type="InterPro" id="IPR036691">
    <property type="entry name" value="Endo/exonu/phosph_ase_sf"/>
</dbReference>
<sequence length="189" mass="20999">MFQVSQVRGQGSEKEIKELYTWYGEGKCSNCIIKQTDARRKELKKEEFSPAEKQAAINGIRRSTYTAGTNADVVVIRERYLNNGSLPGLPLGYVTIRKDVCVLYKKSRVIFEPVTAEDYFIAGSIGNVFAVAVYLSPNEEITQKIITIQKTVQHVNKKGMIVIGDCNVRATTSPSSTRTGPTPCSDQQI</sequence>
<dbReference type="AlphaFoldDB" id="A0AAW2I3F7"/>
<evidence type="ECO:0008006" key="2">
    <source>
        <dbReference type="Google" id="ProtNLM"/>
    </source>
</evidence>
<comment type="caution">
    <text evidence="1">The sequence shown here is derived from an EMBL/GenBank/DDBJ whole genome shotgun (WGS) entry which is preliminary data.</text>
</comment>
<dbReference type="EMBL" id="JARGDH010000002">
    <property type="protein sequence ID" value="KAL0276356.1"/>
    <property type="molecule type" value="Genomic_DNA"/>
</dbReference>
<protein>
    <recommendedName>
        <fullName evidence="2">Endonuclease/exonuclease/phosphatase domain-containing protein</fullName>
    </recommendedName>
</protein>
<accession>A0AAW2I3F7</accession>
<evidence type="ECO:0000313" key="1">
    <source>
        <dbReference type="EMBL" id="KAL0276356.1"/>
    </source>
</evidence>
<reference evidence="1" key="1">
    <citation type="journal article" date="2024" name="Gigascience">
        <title>Chromosome-level genome of the poultry shaft louse Menopon gallinae provides insight into the host-switching and adaptive evolution of parasitic lice.</title>
        <authorList>
            <person name="Xu Y."/>
            <person name="Ma L."/>
            <person name="Liu S."/>
            <person name="Liang Y."/>
            <person name="Liu Q."/>
            <person name="He Z."/>
            <person name="Tian L."/>
            <person name="Duan Y."/>
            <person name="Cai W."/>
            <person name="Li H."/>
            <person name="Song F."/>
        </authorList>
    </citation>
    <scope>NUCLEOTIDE SEQUENCE</scope>
    <source>
        <strain evidence="1">Cailab_2023a</strain>
    </source>
</reference>
<dbReference type="Gene3D" id="3.60.10.10">
    <property type="entry name" value="Endonuclease/exonuclease/phosphatase"/>
    <property type="match status" value="1"/>
</dbReference>
<name>A0AAW2I3F7_9NEOP</name>
<dbReference type="SUPFAM" id="SSF56219">
    <property type="entry name" value="DNase I-like"/>
    <property type="match status" value="1"/>
</dbReference>